<name>A0A410RV16_CORCK</name>
<dbReference type="SUPFAM" id="SSF50346">
    <property type="entry name" value="PRC-barrel domain"/>
    <property type="match status" value="1"/>
</dbReference>
<dbReference type="InterPro" id="IPR011033">
    <property type="entry name" value="PRC_barrel-like_sf"/>
</dbReference>
<dbReference type="Gene3D" id="2.30.30.240">
    <property type="entry name" value="PRC-barrel domain"/>
    <property type="match status" value="1"/>
</dbReference>
<accession>A0A410RV16</accession>
<evidence type="ECO:0008006" key="3">
    <source>
        <dbReference type="Google" id="ProtNLM"/>
    </source>
</evidence>
<dbReference type="AlphaFoldDB" id="A0A410RV16"/>
<evidence type="ECO:0000313" key="2">
    <source>
        <dbReference type="Proteomes" id="UP000288758"/>
    </source>
</evidence>
<protein>
    <recommendedName>
        <fullName evidence="3">PRC-barrel domain-containing protein</fullName>
    </recommendedName>
</protein>
<reference evidence="1 2" key="1">
    <citation type="submission" date="2018-12" db="EMBL/GenBank/DDBJ databases">
        <title>Complete Genome Sequence of the Corallopyronin A producing Myxobacterium Corallococcus coralloides B035.</title>
        <authorList>
            <person name="Bouhired S.M."/>
            <person name="Rupp O."/>
            <person name="Blom J."/>
            <person name="Schaeberle T.F."/>
            <person name="Kehraus S."/>
            <person name="Schiefer A."/>
            <person name="Pfarr K."/>
            <person name="Goesmann A."/>
            <person name="Hoerauf A."/>
            <person name="Koenig G.M."/>
        </authorList>
    </citation>
    <scope>NUCLEOTIDE SEQUENCE [LARGE SCALE GENOMIC DNA]</scope>
    <source>
        <strain evidence="1 2">B035</strain>
    </source>
</reference>
<dbReference type="Proteomes" id="UP000288758">
    <property type="component" value="Chromosome"/>
</dbReference>
<proteinExistence type="predicted"/>
<gene>
    <name evidence="1" type="ORF">EJ065_4170</name>
</gene>
<evidence type="ECO:0000313" key="1">
    <source>
        <dbReference type="EMBL" id="QAT85728.1"/>
    </source>
</evidence>
<sequence>MQFAESIAQGRMVVAAGGQALGNVETLTIDSETWKIDSIQVKLTSEASEQFGVYWNYFHAGRIYVPTRLVHSVSDTVLLSVTIEELREVLSQDSASAPI</sequence>
<dbReference type="EMBL" id="CP034669">
    <property type="protein sequence ID" value="QAT85728.1"/>
    <property type="molecule type" value="Genomic_DNA"/>
</dbReference>
<dbReference type="RefSeq" id="WP_205694595.1">
    <property type="nucleotide sequence ID" value="NZ_CP034669.1"/>
</dbReference>
<organism evidence="1 2">
    <name type="scientific">Corallococcus coralloides</name>
    <name type="common">Myxococcus coralloides</name>
    <dbReference type="NCBI Taxonomy" id="184914"/>
    <lineage>
        <taxon>Bacteria</taxon>
        <taxon>Pseudomonadati</taxon>
        <taxon>Myxococcota</taxon>
        <taxon>Myxococcia</taxon>
        <taxon>Myxococcales</taxon>
        <taxon>Cystobacterineae</taxon>
        <taxon>Myxococcaceae</taxon>
        <taxon>Corallococcus</taxon>
    </lineage>
</organism>